<gene>
    <name evidence="5" type="ordered locus">MPNE_0592</name>
</gene>
<name>A0A0H3DPL4_MYCPB</name>
<dbReference type="STRING" id="722438.F539_02850"/>
<dbReference type="Gene3D" id="3.90.220.20">
    <property type="entry name" value="DNA methylase specificity domains"/>
    <property type="match status" value="2"/>
</dbReference>
<keyword evidence="2" id="KW-0680">Restriction system</keyword>
<evidence type="ECO:0000313" key="5">
    <source>
        <dbReference type="EMBL" id="ADK87129.1"/>
    </source>
</evidence>
<comment type="similarity">
    <text evidence="1">Belongs to the type-I restriction system S methylase family.</text>
</comment>
<evidence type="ECO:0000256" key="1">
    <source>
        <dbReference type="ARBA" id="ARBA00010923"/>
    </source>
</evidence>
<dbReference type="InterPro" id="IPR044946">
    <property type="entry name" value="Restrct_endonuc_typeI_TRD_sf"/>
</dbReference>
<proteinExistence type="inferred from homology"/>
<dbReference type="GO" id="GO:0003677">
    <property type="term" value="F:DNA binding"/>
    <property type="evidence" value="ECO:0007669"/>
    <property type="project" value="UniProtKB-KW"/>
</dbReference>
<dbReference type="eggNOG" id="COG0732">
    <property type="taxonomic scope" value="Bacteria"/>
</dbReference>
<evidence type="ECO:0000259" key="4">
    <source>
        <dbReference type="Pfam" id="PF01420"/>
    </source>
</evidence>
<dbReference type="PATRIC" id="fig|722438.3.peg.568"/>
<organism evidence="5 6">
    <name type="scientific">Mycoplasmoides pneumoniae (strain ATCC 15531 / DSM 23978 / CIP 103766 / NBRC 14401 / NCTC 10119 / FH)</name>
    <name type="common">Mycoplasma pneumoniae</name>
    <dbReference type="NCBI Taxonomy" id="722438"/>
    <lineage>
        <taxon>Bacteria</taxon>
        <taxon>Bacillati</taxon>
        <taxon>Mycoplasmatota</taxon>
        <taxon>Mycoplasmoidales</taxon>
        <taxon>Mycoplasmoidaceae</taxon>
        <taxon>Mycoplasmoides</taxon>
    </lineage>
</organism>
<dbReference type="GeneID" id="66608818"/>
<protein>
    <submittedName>
        <fullName evidence="5">Type I restriction modification DNA specificity domain protein</fullName>
    </submittedName>
</protein>
<sequence>MQIRTYKIKDICDIQRGRGITKEYIKNNSGKYPVYSAATTNNGELGFINTYDFAGEYVTWTTNGYAGVVFYRNGKFSASQDCGVLKVRNKEINAQFLAFALSLKTPQFVHNLGSRPKLNRNVVAEISLDFPPLEVQEKIAHFLKSFNELSSQLKAELIKRQKQYAFYSDYLLNPKHSQGEEYKLFKLKDIAKKILVGGEKPSDFQKEKDQVYKYPILSNSRKADDFLGYSKTFRIAEKSITVSARGTIGAVFYRDFSYLPAVSLICFIPKPEFNIKFLFHALKATKFHKQGSGTGQLTMAQFKEYQVYIPSLKKQQEIAATLDPLYYIFANSNWGIYKEIELRKKQMQYYQERLFQWIENQKV</sequence>
<dbReference type="HOGENOM" id="CLU_021095_6_0_14"/>
<dbReference type="InterPro" id="IPR052021">
    <property type="entry name" value="Type-I_RS_S_subunit"/>
</dbReference>
<evidence type="ECO:0000313" key="6">
    <source>
        <dbReference type="Proteomes" id="UP000007756"/>
    </source>
</evidence>
<evidence type="ECO:0000256" key="2">
    <source>
        <dbReference type="ARBA" id="ARBA00022747"/>
    </source>
</evidence>
<feature type="domain" description="Type I restriction modification DNA specificity" evidence="4">
    <location>
        <begin position="180"/>
        <end position="341"/>
    </location>
</feature>
<dbReference type="KEGG" id="mpj:MPNE_0592"/>
<dbReference type="Proteomes" id="UP000007756">
    <property type="component" value="Chromosome"/>
</dbReference>
<dbReference type="SUPFAM" id="SSF116734">
    <property type="entry name" value="DNA methylase specificity domain"/>
    <property type="match status" value="2"/>
</dbReference>
<dbReference type="PANTHER" id="PTHR30408">
    <property type="entry name" value="TYPE-1 RESTRICTION ENZYME ECOKI SPECIFICITY PROTEIN"/>
    <property type="match status" value="1"/>
</dbReference>
<feature type="domain" description="Type I restriction modification DNA specificity" evidence="4">
    <location>
        <begin position="5"/>
        <end position="157"/>
    </location>
</feature>
<dbReference type="REBASE" id="27116">
    <property type="entry name" value="S.MpnFHORF592P"/>
</dbReference>
<accession>A0A0H3DPL4</accession>
<dbReference type="Pfam" id="PF01420">
    <property type="entry name" value="Methylase_S"/>
    <property type="match status" value="2"/>
</dbReference>
<dbReference type="RefSeq" id="WP_014325573.1">
    <property type="nucleotide sequence ID" value="NZ_CP010546.1"/>
</dbReference>
<evidence type="ECO:0000256" key="3">
    <source>
        <dbReference type="ARBA" id="ARBA00023125"/>
    </source>
</evidence>
<dbReference type="EMBL" id="CP002077">
    <property type="protein sequence ID" value="ADK87129.1"/>
    <property type="molecule type" value="Genomic_DNA"/>
</dbReference>
<dbReference type="InterPro" id="IPR000055">
    <property type="entry name" value="Restrct_endonuc_typeI_TRD"/>
</dbReference>
<dbReference type="GO" id="GO:0009307">
    <property type="term" value="P:DNA restriction-modification system"/>
    <property type="evidence" value="ECO:0007669"/>
    <property type="project" value="UniProtKB-KW"/>
</dbReference>
<dbReference type="PaxDb" id="722438-MPNE_0592"/>
<dbReference type="PANTHER" id="PTHR30408:SF13">
    <property type="entry name" value="TYPE I RESTRICTION ENZYME HINDI SPECIFICITY SUBUNIT"/>
    <property type="match status" value="1"/>
</dbReference>
<dbReference type="CDD" id="cd17255">
    <property type="entry name" value="RMtype1_S_Fco49512ORF2615P-TRD2-CR2_like"/>
    <property type="match status" value="1"/>
</dbReference>
<dbReference type="AlphaFoldDB" id="A0A0H3DPL4"/>
<keyword evidence="3" id="KW-0238">DNA-binding</keyword>
<reference evidence="5 6" key="1">
    <citation type="journal article" date="2010" name="Appl. Environ. Microbiol.">
        <title>Targeted chromosomal knockouts in Mycoplasma pneumoniae.</title>
        <authorList>
            <person name="Krishnakumar R."/>
            <person name="Assad-Garcia N."/>
            <person name="Benders G.A."/>
            <person name="Phan Q."/>
            <person name="Montague M.G."/>
            <person name="Glass J.I."/>
        </authorList>
    </citation>
    <scope>NUCLEOTIDE SEQUENCE [LARGE SCALE GENOMIC DNA]</scope>
    <source>
        <strain evidence="6">ATCC 15531 / DSM 22911 / NBRC 14401 / NCTC 10119 / FH</strain>
    </source>
</reference>